<proteinExistence type="predicted"/>
<evidence type="ECO:0000313" key="3">
    <source>
        <dbReference type="Proteomes" id="UP001162162"/>
    </source>
</evidence>
<comment type="caution">
    <text evidence="2">The sequence shown here is derived from an EMBL/GenBank/DDBJ whole genome shotgun (WGS) entry which is preliminary data.</text>
</comment>
<dbReference type="EMBL" id="JAPWTK010000002">
    <property type="protein sequence ID" value="KAJ8962714.1"/>
    <property type="molecule type" value="Genomic_DNA"/>
</dbReference>
<name>A0AAV8ZHF6_9CUCU</name>
<evidence type="ECO:0000313" key="2">
    <source>
        <dbReference type="EMBL" id="KAJ8962714.1"/>
    </source>
</evidence>
<organism evidence="2 3">
    <name type="scientific">Aromia moschata</name>
    <dbReference type="NCBI Taxonomy" id="1265417"/>
    <lineage>
        <taxon>Eukaryota</taxon>
        <taxon>Metazoa</taxon>
        <taxon>Ecdysozoa</taxon>
        <taxon>Arthropoda</taxon>
        <taxon>Hexapoda</taxon>
        <taxon>Insecta</taxon>
        <taxon>Pterygota</taxon>
        <taxon>Neoptera</taxon>
        <taxon>Endopterygota</taxon>
        <taxon>Coleoptera</taxon>
        <taxon>Polyphaga</taxon>
        <taxon>Cucujiformia</taxon>
        <taxon>Chrysomeloidea</taxon>
        <taxon>Cerambycidae</taxon>
        <taxon>Cerambycinae</taxon>
        <taxon>Callichromatini</taxon>
        <taxon>Aromia</taxon>
    </lineage>
</organism>
<gene>
    <name evidence="2" type="ORF">NQ318_001111</name>
</gene>
<reference evidence="2" key="1">
    <citation type="journal article" date="2023" name="Insect Mol. Biol.">
        <title>Genome sequencing provides insights into the evolution of gene families encoding plant cell wall-degrading enzymes in longhorned beetles.</title>
        <authorList>
            <person name="Shin N.R."/>
            <person name="Okamura Y."/>
            <person name="Kirsch R."/>
            <person name="Pauchet Y."/>
        </authorList>
    </citation>
    <scope>NUCLEOTIDE SEQUENCE</scope>
    <source>
        <strain evidence="2">AMC_N1</strain>
    </source>
</reference>
<dbReference type="AlphaFoldDB" id="A0AAV8ZHF6"/>
<dbReference type="Proteomes" id="UP001162162">
    <property type="component" value="Unassembled WGS sequence"/>
</dbReference>
<keyword evidence="3" id="KW-1185">Reference proteome</keyword>
<accession>A0AAV8ZHF6</accession>
<sequence>MSSIGRFARDASPKDFPGPPESPGNHEKLRAISPKASLTMGRHLEREECRVVTVAHLSVFRQLSWHLQEKIKTLVSFNVLLNVRREKYSSVVRCFVENVQRPKVPVPSPGAYYMLDNKDGFIEGSGVI</sequence>
<protein>
    <submittedName>
        <fullName evidence="2">Uncharacterized protein</fullName>
    </submittedName>
</protein>
<feature type="region of interest" description="Disordered" evidence="1">
    <location>
        <begin position="1"/>
        <end position="32"/>
    </location>
</feature>
<evidence type="ECO:0000256" key="1">
    <source>
        <dbReference type="SAM" id="MobiDB-lite"/>
    </source>
</evidence>